<accession>A0A1Y0ET92</accession>
<reference evidence="1 2" key="1">
    <citation type="submission" date="2017-05" db="EMBL/GenBank/DDBJ databases">
        <authorList>
            <person name="Song R."/>
            <person name="Chenine A.L."/>
            <person name="Ruprecht R.M."/>
        </authorList>
    </citation>
    <scope>NUCLEOTIDE SEQUENCE [LARGE SCALE GENOMIC DNA]</scope>
    <source>
        <strain evidence="1 2">DSM 26136</strain>
    </source>
</reference>
<sequence>MRTSLSRPPTLAPPEAPLPSRLGAAWFWFRVRALTLQRLGRDAIDPAVRTWPRVPAEASALAGAPVLAEVRSPLWGDGRADEFVLTAGKVHNLRLARRAFDGLELPAGALLSFWQQLGRATARRGYVLGREVREGCVVPTVAGGLCQLSNALATAALRAGWTLTERHGHTVCIEQALDAGPDGPRLDATVLWKHIDLRCRADRPWRLEVTMDASELCVRIRANGPGVIARPAARVIAIARNAVPGPSAGRGEGAGAKPVPVSPPVARGCLTCDQVQCFRHAPELAGLAPQRTTAVALLDGLTPELAAHLQAAPAQADAAGRPAPALVLPGAVTAGQRARVGAARRPTGLPLRHPAPPWSPVGPAWPAKWSANWHAAWRAVDLRWHARRPGERQASVLRGQDRQAQQAARALRPGDVQVWVDQAYLPRLWLDGALAGRALTVWMPALPMAEIVRRLDEAVAQWPDEPSLRDHRPRPETVAAELAALRAAHTLVTPHQAVADWAQAHLQAQVQLVPWAQPEHPPVSDGRPARAEAADAMVLLASALPRKGWCELRAALQQWSAEGDALPTVQVVGSLPDGAARSGPWSRLTSAPRDGWWRQARVAVLPAHVEHQPRAALQALAAGVPLVATPACGLPPQAGLQLVPEGDVAALAQALRQAWRQGAVG</sequence>
<gene>
    <name evidence="1" type="ORF">CCO03_03200</name>
</gene>
<dbReference type="SUPFAM" id="SSF53756">
    <property type="entry name" value="UDP-Glycosyltransferase/glycogen phosphorylase"/>
    <property type="match status" value="1"/>
</dbReference>
<dbReference type="RefSeq" id="WP_087284078.1">
    <property type="nucleotide sequence ID" value="NZ_CP021455.1"/>
</dbReference>
<dbReference type="Pfam" id="PF13692">
    <property type="entry name" value="Glyco_trans_1_4"/>
    <property type="match status" value="1"/>
</dbReference>
<evidence type="ECO:0000313" key="1">
    <source>
        <dbReference type="EMBL" id="ARU06620.1"/>
    </source>
</evidence>
<dbReference type="EMBL" id="CP021455">
    <property type="protein sequence ID" value="ARU06620.1"/>
    <property type="molecule type" value="Genomic_DNA"/>
</dbReference>
<name>A0A1Y0ET92_9BURK</name>
<keyword evidence="2" id="KW-1185">Reference proteome</keyword>
<organism evidence="1 2">
    <name type="scientific">Comamonas serinivorans</name>
    <dbReference type="NCBI Taxonomy" id="1082851"/>
    <lineage>
        <taxon>Bacteria</taxon>
        <taxon>Pseudomonadati</taxon>
        <taxon>Pseudomonadota</taxon>
        <taxon>Betaproteobacteria</taxon>
        <taxon>Burkholderiales</taxon>
        <taxon>Comamonadaceae</taxon>
        <taxon>Comamonas</taxon>
    </lineage>
</organism>
<protein>
    <recommendedName>
        <fullName evidence="3">Vanw family protein</fullName>
    </recommendedName>
</protein>
<dbReference type="AlphaFoldDB" id="A0A1Y0ET92"/>
<dbReference type="InterPro" id="IPR007391">
    <property type="entry name" value="Vancomycin_resist_VanW"/>
</dbReference>
<dbReference type="KEGG" id="cser:CCO03_03200"/>
<evidence type="ECO:0000313" key="2">
    <source>
        <dbReference type="Proteomes" id="UP000196138"/>
    </source>
</evidence>
<proteinExistence type="predicted"/>
<dbReference type="InterPro" id="IPR052913">
    <property type="entry name" value="Glycopeptide_resist_protein"/>
</dbReference>
<evidence type="ECO:0008006" key="3">
    <source>
        <dbReference type="Google" id="ProtNLM"/>
    </source>
</evidence>
<dbReference type="Gene3D" id="3.40.50.2000">
    <property type="entry name" value="Glycogen Phosphorylase B"/>
    <property type="match status" value="1"/>
</dbReference>
<dbReference type="PANTHER" id="PTHR35788">
    <property type="entry name" value="EXPORTED PROTEIN-RELATED"/>
    <property type="match status" value="1"/>
</dbReference>
<dbReference type="PANTHER" id="PTHR35788:SF1">
    <property type="entry name" value="EXPORTED PROTEIN"/>
    <property type="match status" value="1"/>
</dbReference>
<dbReference type="Pfam" id="PF04294">
    <property type="entry name" value="VanW"/>
    <property type="match status" value="1"/>
</dbReference>
<dbReference type="Proteomes" id="UP000196138">
    <property type="component" value="Chromosome"/>
</dbReference>
<dbReference type="OrthoDB" id="9797191at2"/>